<organism evidence="2 3">
    <name type="scientific">Flavobacterium cerinum</name>
    <dbReference type="NCBI Taxonomy" id="2502784"/>
    <lineage>
        <taxon>Bacteria</taxon>
        <taxon>Pseudomonadati</taxon>
        <taxon>Bacteroidota</taxon>
        <taxon>Flavobacteriia</taxon>
        <taxon>Flavobacteriales</taxon>
        <taxon>Flavobacteriaceae</taxon>
        <taxon>Flavobacterium</taxon>
    </lineage>
</organism>
<proteinExistence type="predicted"/>
<evidence type="ECO:0000313" key="3">
    <source>
        <dbReference type="Proteomes" id="UP000287527"/>
    </source>
</evidence>
<keyword evidence="1" id="KW-0732">Signal</keyword>
<feature type="chain" id="PRO_5019028658" description="DUF4595 domain-containing protein" evidence="1">
    <location>
        <begin position="19"/>
        <end position="248"/>
    </location>
</feature>
<protein>
    <recommendedName>
        <fullName evidence="4">DUF4595 domain-containing protein</fullName>
    </recommendedName>
</protein>
<name>A0A444H8N6_9FLAO</name>
<evidence type="ECO:0000256" key="1">
    <source>
        <dbReference type="SAM" id="SignalP"/>
    </source>
</evidence>
<dbReference type="PROSITE" id="PS51257">
    <property type="entry name" value="PROKAR_LIPOPROTEIN"/>
    <property type="match status" value="1"/>
</dbReference>
<dbReference type="OrthoDB" id="1417299at2"/>
<gene>
    <name evidence="2" type="ORF">EPI11_11710</name>
</gene>
<dbReference type="Proteomes" id="UP000287527">
    <property type="component" value="Unassembled WGS sequence"/>
</dbReference>
<evidence type="ECO:0000313" key="2">
    <source>
        <dbReference type="EMBL" id="RWW99611.1"/>
    </source>
</evidence>
<comment type="caution">
    <text evidence="2">The sequence shown here is derived from an EMBL/GenBank/DDBJ whole genome shotgun (WGS) entry which is preliminary data.</text>
</comment>
<sequence length="248" mass="27516">MKNKFLTALCVFSLLAFASCSDDSSDEFENANGDVAKKYITNLNYSDLSSPENSKNYTVTYDAGGKVIKASNGTETSLFTYSGSDLQKISDSNDVVAMTELTQPHHKAYEVGEVLVYDAKGNPVKLRAFDRYYDGSISEEYIVEITYDDKPNPFFYTLEAAGIIKVLDNVNLNFSMTPQAEQLVKAKLLLPLNNPQKVVVMHLDGTVKSKVTTSYVYGDDKYPTSATFTEVNENESGSDIFTVVYSYK</sequence>
<reference evidence="2 3" key="1">
    <citation type="submission" date="2019-01" db="EMBL/GenBank/DDBJ databases">
        <title>Flavobacterium sp. nov.,isolated from freshwater.</title>
        <authorList>
            <person name="Zhang R."/>
            <person name="Du Z.-J."/>
        </authorList>
    </citation>
    <scope>NUCLEOTIDE SEQUENCE [LARGE SCALE GENOMIC DNA]</scope>
    <source>
        <strain evidence="2 3">1E403</strain>
    </source>
</reference>
<dbReference type="EMBL" id="SBII01000008">
    <property type="protein sequence ID" value="RWW99611.1"/>
    <property type="molecule type" value="Genomic_DNA"/>
</dbReference>
<accession>A0A444H8N6</accession>
<evidence type="ECO:0008006" key="4">
    <source>
        <dbReference type="Google" id="ProtNLM"/>
    </source>
</evidence>
<dbReference type="RefSeq" id="WP_128390161.1">
    <property type="nucleotide sequence ID" value="NZ_SBII01000008.1"/>
</dbReference>
<feature type="signal peptide" evidence="1">
    <location>
        <begin position="1"/>
        <end position="18"/>
    </location>
</feature>
<keyword evidence="3" id="KW-1185">Reference proteome</keyword>
<dbReference type="AlphaFoldDB" id="A0A444H8N6"/>